<dbReference type="Pfam" id="PF13522">
    <property type="entry name" value="GATase_6"/>
    <property type="match status" value="1"/>
</dbReference>
<dbReference type="Gene3D" id="1.10.510.10">
    <property type="entry name" value="Transferase(Phosphotransferase) domain 1"/>
    <property type="match status" value="1"/>
</dbReference>
<evidence type="ECO:0000256" key="5">
    <source>
        <dbReference type="ARBA" id="ARBA00022553"/>
    </source>
</evidence>
<dbReference type="Gene3D" id="3.30.200.20">
    <property type="entry name" value="Phosphorylase Kinase, domain 1"/>
    <property type="match status" value="1"/>
</dbReference>
<comment type="catalytic activity">
    <reaction evidence="10">
        <text>L-threonyl-[protein] + ATP = O-phospho-L-threonyl-[protein] + ADP + H(+)</text>
        <dbReference type="Rhea" id="RHEA:46608"/>
        <dbReference type="Rhea" id="RHEA-COMP:11060"/>
        <dbReference type="Rhea" id="RHEA-COMP:11605"/>
        <dbReference type="ChEBI" id="CHEBI:15378"/>
        <dbReference type="ChEBI" id="CHEBI:30013"/>
        <dbReference type="ChEBI" id="CHEBI:30616"/>
        <dbReference type="ChEBI" id="CHEBI:61977"/>
        <dbReference type="ChEBI" id="CHEBI:456216"/>
        <dbReference type="EC" id="2.7.11.24"/>
    </reaction>
</comment>
<evidence type="ECO:0000256" key="1">
    <source>
        <dbReference type="ARBA" id="ARBA00001031"/>
    </source>
</evidence>
<comment type="function">
    <text evidence="12">Responds to activation by environmental stress and pro-inflammatory cytokines by phosphorylating a number of transcription factors, and thus regulates transcriptional activity.</text>
</comment>
<keyword evidence="18" id="KW-1185">Reference proteome</keyword>
<evidence type="ECO:0000256" key="13">
    <source>
        <dbReference type="SAM" id="MobiDB-lite"/>
    </source>
</evidence>
<evidence type="ECO:0000256" key="7">
    <source>
        <dbReference type="ARBA" id="ARBA00022737"/>
    </source>
</evidence>
<dbReference type="InterPro" id="IPR017932">
    <property type="entry name" value="GATase_2_dom"/>
</dbReference>
<dbReference type="SUPFAM" id="SSF56235">
    <property type="entry name" value="N-terminal nucleophile aminohydrolases (Ntn hydrolases)"/>
    <property type="match status" value="1"/>
</dbReference>
<feature type="region of interest" description="Disordered" evidence="13">
    <location>
        <begin position="1099"/>
        <end position="1155"/>
    </location>
</feature>
<keyword evidence="12" id="KW-0418">Kinase</keyword>
<dbReference type="InterPro" id="IPR029055">
    <property type="entry name" value="Ntn_hydrolases_N"/>
</dbReference>
<feature type="domain" description="Glutamine amidotransferase type-2" evidence="15">
    <location>
        <begin position="2"/>
        <end position="288"/>
    </location>
</feature>
<evidence type="ECO:0000256" key="8">
    <source>
        <dbReference type="ARBA" id="ARBA00022962"/>
    </source>
</evidence>
<evidence type="ECO:0000259" key="15">
    <source>
        <dbReference type="PROSITE" id="PS51278"/>
    </source>
</evidence>
<dbReference type="Gene3D" id="3.40.50.10490">
    <property type="entry name" value="Glucose-6-phosphate isomerase like protein, domain 1"/>
    <property type="match status" value="2"/>
</dbReference>
<feature type="domain" description="Protein kinase" evidence="14">
    <location>
        <begin position="757"/>
        <end position="1052"/>
    </location>
</feature>
<evidence type="ECO:0000256" key="11">
    <source>
        <dbReference type="ARBA" id="ARBA00048312"/>
    </source>
</evidence>
<dbReference type="FunFam" id="3.40.50.10490:FF:000126">
    <property type="entry name" value="Glutamine--fructose-6-phosphate aminotransferase [isomerizing] 1"/>
    <property type="match status" value="1"/>
</dbReference>
<dbReference type="GO" id="GO:0005524">
    <property type="term" value="F:ATP binding"/>
    <property type="evidence" value="ECO:0007669"/>
    <property type="project" value="UniProtKB-UniRule"/>
</dbReference>
<dbReference type="CDD" id="cd00714">
    <property type="entry name" value="GFAT"/>
    <property type="match status" value="1"/>
</dbReference>
<dbReference type="PROSITE" id="PS51278">
    <property type="entry name" value="GATASE_TYPE_2"/>
    <property type="match status" value="1"/>
</dbReference>
<dbReference type="InterPro" id="IPR003527">
    <property type="entry name" value="MAP_kinase_CS"/>
</dbReference>
<organism evidence="17 18">
    <name type="scientific">Grus japonensis</name>
    <name type="common">Japanese crane</name>
    <name type="synonym">Red-crowned crane</name>
    <dbReference type="NCBI Taxonomy" id="30415"/>
    <lineage>
        <taxon>Eukaryota</taxon>
        <taxon>Metazoa</taxon>
        <taxon>Chordata</taxon>
        <taxon>Craniata</taxon>
        <taxon>Vertebrata</taxon>
        <taxon>Euteleostomi</taxon>
        <taxon>Archelosauria</taxon>
        <taxon>Archosauria</taxon>
        <taxon>Dinosauria</taxon>
        <taxon>Saurischia</taxon>
        <taxon>Theropoda</taxon>
        <taxon>Coelurosauria</taxon>
        <taxon>Aves</taxon>
        <taxon>Neognathae</taxon>
        <taxon>Neoaves</taxon>
        <taxon>Gruiformes</taxon>
        <taxon>Gruidae</taxon>
        <taxon>Grus</taxon>
    </lineage>
</organism>
<evidence type="ECO:0000313" key="18">
    <source>
        <dbReference type="Proteomes" id="UP001623348"/>
    </source>
</evidence>
<dbReference type="InterPro" id="IPR008351">
    <property type="entry name" value="MAPK_JNK"/>
</dbReference>
<dbReference type="SMART" id="SM00220">
    <property type="entry name" value="S_TKc"/>
    <property type="match status" value="1"/>
</dbReference>
<keyword evidence="12" id="KW-0460">Magnesium</keyword>
<keyword evidence="6 12" id="KW-0808">Transferase</keyword>
<dbReference type="PROSITE" id="PS00108">
    <property type="entry name" value="PROTEIN_KINASE_ST"/>
    <property type="match status" value="1"/>
</dbReference>
<dbReference type="InterPro" id="IPR008271">
    <property type="entry name" value="Ser/Thr_kinase_AS"/>
</dbReference>
<dbReference type="EC" id="2.7.11.24" evidence="12"/>
<dbReference type="InterPro" id="IPR000719">
    <property type="entry name" value="Prot_kinase_dom"/>
</dbReference>
<dbReference type="EMBL" id="BAAFJT010000014">
    <property type="protein sequence ID" value="GAB0195891.1"/>
    <property type="molecule type" value="Genomic_DNA"/>
</dbReference>
<protein>
    <recommendedName>
        <fullName evidence="12">Stress-activated protein kinase JNK</fullName>
        <ecNumber evidence="12">2.7.11.24</ecNumber>
    </recommendedName>
</protein>
<evidence type="ECO:0000256" key="6">
    <source>
        <dbReference type="ARBA" id="ARBA00022679"/>
    </source>
</evidence>
<evidence type="ECO:0000259" key="16">
    <source>
        <dbReference type="PROSITE" id="PS51464"/>
    </source>
</evidence>
<comment type="pathway">
    <text evidence="2">Nucleotide-sugar biosynthesis; UDP-N-acetyl-alpha-D-glucosamine biosynthesis; alpha-D-glucosamine 6-phosphate from D-fructose 6-phosphate: step 1/1.</text>
</comment>
<keyword evidence="7" id="KW-0677">Repeat</keyword>
<feature type="domain" description="SIS" evidence="16">
    <location>
        <begin position="360"/>
        <end position="499"/>
    </location>
</feature>
<dbReference type="CDD" id="cd05008">
    <property type="entry name" value="SIS_GlmS_GlmD_1"/>
    <property type="match status" value="1"/>
</dbReference>
<evidence type="ECO:0000256" key="10">
    <source>
        <dbReference type="ARBA" id="ARBA00047592"/>
    </source>
</evidence>
<comment type="cofactor">
    <cofactor evidence="12">
        <name>Mg(2+)</name>
        <dbReference type="ChEBI" id="CHEBI:18420"/>
    </cofactor>
</comment>
<dbReference type="GO" id="GO:0004707">
    <property type="term" value="F:MAP kinase activity"/>
    <property type="evidence" value="ECO:0007669"/>
    <property type="project" value="UniProtKB-UniRule"/>
</dbReference>
<evidence type="ECO:0000256" key="4">
    <source>
        <dbReference type="ARBA" id="ARBA00022527"/>
    </source>
</evidence>
<keyword evidence="17" id="KW-0032">Aminotransferase</keyword>
<dbReference type="InterPro" id="IPR011009">
    <property type="entry name" value="Kinase-like_dom_sf"/>
</dbReference>
<dbReference type="SUPFAM" id="SSF53697">
    <property type="entry name" value="SIS domain"/>
    <property type="match status" value="1"/>
</dbReference>
<dbReference type="PROSITE" id="PS01351">
    <property type="entry name" value="MAPK"/>
    <property type="match status" value="1"/>
</dbReference>
<dbReference type="GO" id="GO:0005737">
    <property type="term" value="C:cytoplasm"/>
    <property type="evidence" value="ECO:0007669"/>
    <property type="project" value="UniProtKB-SubCell"/>
</dbReference>
<evidence type="ECO:0000313" key="17">
    <source>
        <dbReference type="EMBL" id="GAB0195891.1"/>
    </source>
</evidence>
<dbReference type="Pfam" id="PF00069">
    <property type="entry name" value="Pkinase"/>
    <property type="match status" value="1"/>
</dbReference>
<dbReference type="CDD" id="cd07850">
    <property type="entry name" value="STKc_JNK"/>
    <property type="match status" value="1"/>
</dbReference>
<dbReference type="FunFam" id="1.10.510.10:FF:000009">
    <property type="entry name" value="Mitogen-activated protein kinase"/>
    <property type="match status" value="1"/>
</dbReference>
<dbReference type="InterPro" id="IPR035466">
    <property type="entry name" value="GlmS/AgaS_SIS"/>
</dbReference>
<dbReference type="NCBIfam" id="NF001484">
    <property type="entry name" value="PRK00331.1"/>
    <property type="match status" value="1"/>
</dbReference>
<keyword evidence="12" id="KW-0547">Nucleotide-binding</keyword>
<dbReference type="FunFam" id="3.30.200.20:FF:000014">
    <property type="entry name" value="Mitogen-activated protein kinase"/>
    <property type="match status" value="1"/>
</dbReference>
<comment type="caution">
    <text evidence="17">The sequence shown here is derived from an EMBL/GenBank/DDBJ whole genome shotgun (WGS) entry which is preliminary data.</text>
</comment>
<gene>
    <name evidence="17" type="ORF">GRJ2_002054400</name>
</gene>
<name>A0ABC9XEM6_GRUJA</name>
<dbReference type="PROSITE" id="PS51464">
    <property type="entry name" value="SIS"/>
    <property type="match status" value="2"/>
</dbReference>
<dbReference type="GO" id="GO:0004360">
    <property type="term" value="F:glutamine-fructose-6-phosphate transaminase (isomerizing) activity"/>
    <property type="evidence" value="ECO:0007669"/>
    <property type="project" value="UniProtKB-EC"/>
</dbReference>
<dbReference type="InterPro" id="IPR035490">
    <property type="entry name" value="GlmS/FrlB_SIS"/>
</dbReference>
<accession>A0ABC9XEM6</accession>
<dbReference type="FunFam" id="3.40.50.10490:FF:000001">
    <property type="entry name" value="Glutamine--fructose-6-phosphate aminotransferase [isomerizing]"/>
    <property type="match status" value="1"/>
</dbReference>
<evidence type="ECO:0000256" key="2">
    <source>
        <dbReference type="ARBA" id="ARBA00004775"/>
    </source>
</evidence>
<dbReference type="PRINTS" id="PR01772">
    <property type="entry name" value="JNKMAPKINASE"/>
</dbReference>
<feature type="domain" description="SIS" evidence="16">
    <location>
        <begin position="531"/>
        <end position="672"/>
    </location>
</feature>
<feature type="compositionally biased region" description="Polar residues" evidence="13">
    <location>
        <begin position="1132"/>
        <end position="1145"/>
    </location>
</feature>
<comment type="similarity">
    <text evidence="3 12">Belongs to the protein kinase superfamily. CMGC Ser/Thr protein kinase family. MAP kinase subfamily.</text>
</comment>
<dbReference type="Pfam" id="PF01380">
    <property type="entry name" value="SIS"/>
    <property type="match status" value="2"/>
</dbReference>
<sequence length="1155" mass="130341">MCGIFAYLNYRVPRTRKEIFETLIKGLQRLEYRGYDSAGVAIDGNNNEDKERFIKLVKKRGKVKALEEELYKQDDLDSKADFETHFGIAHTRWATHGVPSAINSHPQRSDKRNEFVVIHNGIITNYKDLRKFLESKGYEFESETDTETIPKLIKYMYDNRESEDTSFSALVERVIQQLEGAFALVFKSIHYPGEAVATRRGSPLLIGVRSKYKLSTEQIPVLYRTCDIENVKKIHSSRMKRLDSSTCLHAVGDKAVEFFFASDASAIIEHTNRVIFLEDDDIAAVTDGKLSIHRLERSASDDPSRAIQTLQMELQQIMKGNFSAFMQKEIFEQPESVVNTMRGRVNFESSTVLLGGLKDHLKEIRRCRRLIIIGCGTSYHAAVATRQVLEELTELPVMVELASDFLDRNTPVFRDDVCFFISQSGETADTLMALRYCKERRALTVGITNTVGSSISRETDCGVHINAGPEIGVASTKAYTSQFVSLVMFGLMMSEDRISLQKRRQEIISGLKSLPEMIKEVLSLDEKIHDLALELYKQRSLLVMGRGYNYATCLEGALKIKEITYMHSEGILAGELKHGPLALVDKQMPVIMVIMKDPCFTKCQNALQQVTARQGRPIILCSKEDTESSKFAYKTIELPHTVDCLQGVLSVIPLQLLSFHLAVLRGYDSFTALPYIAANRSRLWSSIGRVAPVEGYDWAEWLAVSGRRPGAACVEHREAIVAGVALRVGGGGGRGPRAPRPVPLKLDRGRRRSRKLYQQLKPIGSGAQGIVCAAFDTVLGINVAVKKLSRPFQNQTHAKRAYRELVLLKCVNHKNIISLLNVFTPQKSLEEFQDVYLVMELMDANLCQVIHMELDHERMSYLLYQMLCGIKHLHSAGIIHRDLKPSNIVVKSDCTLKILDFGLARTACTNFMMTPYVVTRYYRAPEVILGMGYKENVDIWSVGCIMGELVKGCVIFQGTDHIDQWNKVIEQLGTPSADFMKKLQPTVRNYVENRPKYPGIKFEELFPDWIFPSESDRDKLKTSQARDLLSKMLVVDPDKRISVDEALRHPYITVWYDPAEAEAPPPQIYDAQLEEREHAIEEWKELIYKEVMDWEERSKNGVVKDQPSDAAVNSNTSPSQSSSINDISSMSTEQTLASDTDSSLDALTGPLEGCR</sequence>
<dbReference type="CDD" id="cd05009">
    <property type="entry name" value="SIS_GlmS_GlmD_2"/>
    <property type="match status" value="1"/>
</dbReference>
<comment type="subcellular location">
    <subcellularLocation>
        <location evidence="12">Cytoplasm</location>
    </subcellularLocation>
</comment>
<evidence type="ECO:0000256" key="12">
    <source>
        <dbReference type="RuleBase" id="RU368052"/>
    </source>
</evidence>
<dbReference type="PANTHER" id="PTHR10937">
    <property type="entry name" value="GLUCOSAMINE--FRUCTOSE-6-PHOSPHATE AMINOTRANSFERASE, ISOMERIZING"/>
    <property type="match status" value="1"/>
</dbReference>
<dbReference type="GO" id="GO:0048511">
    <property type="term" value="P:rhythmic process"/>
    <property type="evidence" value="ECO:0007669"/>
    <property type="project" value="UniProtKB-KW"/>
</dbReference>
<comment type="catalytic activity">
    <reaction evidence="1">
        <text>D-fructose 6-phosphate + L-glutamine = D-glucosamine 6-phosphate + L-glutamate</text>
        <dbReference type="Rhea" id="RHEA:13237"/>
        <dbReference type="ChEBI" id="CHEBI:29985"/>
        <dbReference type="ChEBI" id="CHEBI:58359"/>
        <dbReference type="ChEBI" id="CHEBI:58725"/>
        <dbReference type="ChEBI" id="CHEBI:61527"/>
        <dbReference type="EC" id="2.6.1.16"/>
    </reaction>
</comment>
<evidence type="ECO:0000256" key="3">
    <source>
        <dbReference type="ARBA" id="ARBA00008832"/>
    </source>
</evidence>
<dbReference type="InterPro" id="IPR046348">
    <property type="entry name" value="SIS_dom_sf"/>
</dbReference>
<comment type="catalytic activity">
    <reaction evidence="11">
        <text>L-seryl-[protein] + ATP = O-phospho-L-seryl-[protein] + ADP + H(+)</text>
        <dbReference type="Rhea" id="RHEA:17989"/>
        <dbReference type="Rhea" id="RHEA-COMP:9863"/>
        <dbReference type="Rhea" id="RHEA-COMP:11604"/>
        <dbReference type="ChEBI" id="CHEBI:15378"/>
        <dbReference type="ChEBI" id="CHEBI:29999"/>
        <dbReference type="ChEBI" id="CHEBI:30616"/>
        <dbReference type="ChEBI" id="CHEBI:83421"/>
        <dbReference type="ChEBI" id="CHEBI:456216"/>
        <dbReference type="EC" id="2.7.11.24"/>
    </reaction>
</comment>
<reference evidence="17 18" key="1">
    <citation type="submission" date="2024-06" db="EMBL/GenBank/DDBJ databases">
        <title>The draft genome of Grus japonensis, version 3.</title>
        <authorList>
            <person name="Nabeshima K."/>
            <person name="Suzuki S."/>
            <person name="Onuma M."/>
        </authorList>
    </citation>
    <scope>NUCLEOTIDE SEQUENCE [LARGE SCALE GENOMIC DNA]</scope>
    <source>
        <strain evidence="17 18">451A</strain>
    </source>
</reference>
<dbReference type="Proteomes" id="UP001623348">
    <property type="component" value="Unassembled WGS sequence"/>
</dbReference>
<dbReference type="InterPro" id="IPR047084">
    <property type="entry name" value="GFAT_N"/>
</dbReference>
<keyword evidence="5 12" id="KW-0597">Phosphoprotein</keyword>
<evidence type="ECO:0000259" key="14">
    <source>
        <dbReference type="PROSITE" id="PS50011"/>
    </source>
</evidence>
<dbReference type="GO" id="GO:0106310">
    <property type="term" value="F:protein serine kinase activity"/>
    <property type="evidence" value="ECO:0007669"/>
    <property type="project" value="UniProtKB-UniRule"/>
</dbReference>
<dbReference type="AlphaFoldDB" id="A0ABC9XEM6"/>
<evidence type="ECO:0000256" key="9">
    <source>
        <dbReference type="ARBA" id="ARBA00023108"/>
    </source>
</evidence>
<keyword evidence="9" id="KW-0090">Biological rhythms</keyword>
<dbReference type="Gene3D" id="3.60.20.10">
    <property type="entry name" value="Glutamine Phosphoribosylpyrophosphate, subunit 1, domain 1"/>
    <property type="match status" value="1"/>
</dbReference>
<keyword evidence="12" id="KW-0067">ATP-binding</keyword>
<proteinExistence type="inferred from homology"/>
<dbReference type="PROSITE" id="PS50011">
    <property type="entry name" value="PROTEIN_KINASE_DOM"/>
    <property type="match status" value="1"/>
</dbReference>
<dbReference type="InterPro" id="IPR001347">
    <property type="entry name" value="SIS_dom"/>
</dbReference>
<dbReference type="SUPFAM" id="SSF56112">
    <property type="entry name" value="Protein kinase-like (PK-like)"/>
    <property type="match status" value="1"/>
</dbReference>
<keyword evidence="4 12" id="KW-0723">Serine/threonine-protein kinase</keyword>
<keyword evidence="8" id="KW-0315">Glutamine amidotransferase</keyword>
<feature type="compositionally biased region" description="Low complexity" evidence="13">
    <location>
        <begin position="1113"/>
        <end position="1131"/>
    </location>
</feature>
<dbReference type="PANTHER" id="PTHR10937:SF10">
    <property type="entry name" value="GLUTAMINE--FRUCTOSE-6-PHOSPHATE AMINOTRANSFERASE [ISOMERIZING] 2"/>
    <property type="match status" value="1"/>
</dbReference>